<gene>
    <name evidence="1" type="ORF">SAMN05444920_119156</name>
</gene>
<dbReference type="AlphaFoldDB" id="A0A1H6EW08"/>
<sequence length="844" mass="93252">MSVSWHPATERSATSFPEVWKVPPRNINFTGRELQLGRLRGGIGERITAVVPHALHGLGGVGKTQMAIEYAYRFRAEYDVVWWIPADQPGLVRSNLAMLAPRLGVPDPTSTGIEEAALAVLEALRRGEPYARWLLIFDNADEPEDLTDLLPPGPGDVLITSRNHRWGSVVEALAIDVFTREESVDFLKKRMRRSIGDADAGRLADALGDLPLALEQAAALQTETGMSAEEYLRLLKEQTASLLSEGKPTEYPVSMTAAWGLSVAKLKESLPEAVDLLRCCAFFGPEPIPRTAFRPVPGPVRPEVAEVLADPIRLSKVIKRLGRYALIRVETETGARTLQVHRLIQALLREELPVDVQDTIRSEVHSLMVGAAPQNPDDPADWPQYDALLAHVGPTRVAGSTRDDVRDFAMNILTYLSASGNHEAARTHVQTFLEQWTASSGPADLHVLRARRAQGNLLRDRGRYNEAYELNQETLKTMREAVGEKHRDTLMLLNGIGADLRARGLFHEARDHDAESVRLHEEVLGPEHVLTLRAINNLALDYGLTSEYQGARSLLEEALRTAQFAQPVVTRGTVLNLWTGLGRIVRLCGDFEEACDMGEEALAYGFEAFSADHPRILMAQKDLSIARLRTGERDRALELASDVHARYKRLYDLDHPGTLAAATALSNAMRYNAQAEEAFTLAQDTMQRYPAMYGAEHPYNYGCASNVALLHRVLGRPRQARDLNRQNLAGIEAKLGRDHHYVLIIALNLASDLSELGELDEACALEEDTHRRLAALLGDTHPTTLGAAANLAADLATAGRKEEAQRLHDATMRHYTETLTMEHADAVAAAEGRHLDFDFDPPPV</sequence>
<dbReference type="PANTHER" id="PTHR46082:SF6">
    <property type="entry name" value="AAA+ ATPASE DOMAIN-CONTAINING PROTEIN-RELATED"/>
    <property type="match status" value="1"/>
</dbReference>
<dbReference type="Pfam" id="PF13424">
    <property type="entry name" value="TPR_12"/>
    <property type="match status" value="2"/>
</dbReference>
<reference evidence="1 2" key="1">
    <citation type="submission" date="2016-10" db="EMBL/GenBank/DDBJ databases">
        <authorList>
            <person name="de Groot N.N."/>
        </authorList>
    </citation>
    <scope>NUCLEOTIDE SEQUENCE [LARGE SCALE GENOMIC DNA]</scope>
    <source>
        <strain evidence="1 2">CGMCC 4.7037</strain>
    </source>
</reference>
<dbReference type="InterPro" id="IPR053137">
    <property type="entry name" value="NLR-like"/>
</dbReference>
<dbReference type="SUPFAM" id="SSF48452">
    <property type="entry name" value="TPR-like"/>
    <property type="match status" value="3"/>
</dbReference>
<evidence type="ECO:0000313" key="2">
    <source>
        <dbReference type="Proteomes" id="UP000236732"/>
    </source>
</evidence>
<keyword evidence="2" id="KW-1185">Reference proteome</keyword>
<dbReference type="PANTHER" id="PTHR46082">
    <property type="entry name" value="ATP/GTP-BINDING PROTEIN-RELATED"/>
    <property type="match status" value="1"/>
</dbReference>
<dbReference type="Pfam" id="PF13374">
    <property type="entry name" value="TPR_10"/>
    <property type="match status" value="4"/>
</dbReference>
<dbReference type="NCBIfam" id="NF040586">
    <property type="entry name" value="FxSxx_TPR"/>
    <property type="match status" value="1"/>
</dbReference>
<name>A0A1H6EW08_9ACTN</name>
<dbReference type="RefSeq" id="WP_103962329.1">
    <property type="nucleotide sequence ID" value="NZ_FNVT01000019.1"/>
</dbReference>
<accession>A0A1H6EW08</accession>
<dbReference type="Proteomes" id="UP000236732">
    <property type="component" value="Unassembled WGS sequence"/>
</dbReference>
<organism evidence="1 2">
    <name type="scientific">Nonomuraea solani</name>
    <dbReference type="NCBI Taxonomy" id="1144553"/>
    <lineage>
        <taxon>Bacteria</taxon>
        <taxon>Bacillati</taxon>
        <taxon>Actinomycetota</taxon>
        <taxon>Actinomycetes</taxon>
        <taxon>Streptosporangiales</taxon>
        <taxon>Streptosporangiaceae</taxon>
        <taxon>Nonomuraea</taxon>
    </lineage>
</organism>
<dbReference type="Gene3D" id="3.40.50.300">
    <property type="entry name" value="P-loop containing nucleotide triphosphate hydrolases"/>
    <property type="match status" value="1"/>
</dbReference>
<proteinExistence type="predicted"/>
<dbReference type="InterPro" id="IPR011990">
    <property type="entry name" value="TPR-like_helical_dom_sf"/>
</dbReference>
<dbReference type="Gene3D" id="1.25.40.10">
    <property type="entry name" value="Tetratricopeptide repeat domain"/>
    <property type="match status" value="3"/>
</dbReference>
<dbReference type="SUPFAM" id="SSF52540">
    <property type="entry name" value="P-loop containing nucleoside triphosphate hydrolases"/>
    <property type="match status" value="1"/>
</dbReference>
<protein>
    <submittedName>
        <fullName evidence="1">Tetratricopeptide repeat-containing protein</fullName>
    </submittedName>
</protein>
<dbReference type="EMBL" id="FNVT01000019">
    <property type="protein sequence ID" value="SEH01226.1"/>
    <property type="molecule type" value="Genomic_DNA"/>
</dbReference>
<dbReference type="InterPro" id="IPR027417">
    <property type="entry name" value="P-loop_NTPase"/>
</dbReference>
<evidence type="ECO:0000313" key="1">
    <source>
        <dbReference type="EMBL" id="SEH01226.1"/>
    </source>
</evidence>
<dbReference type="OrthoDB" id="580767at2"/>